<feature type="region of interest" description="Disordered" evidence="1">
    <location>
        <begin position="1"/>
        <end position="26"/>
    </location>
</feature>
<dbReference type="AlphaFoldDB" id="A0A0A8XW90"/>
<accession>A0A0A8XW90</accession>
<evidence type="ECO:0000313" key="2">
    <source>
        <dbReference type="EMBL" id="JAD16945.1"/>
    </source>
</evidence>
<name>A0A0A8XW90_ARUDO</name>
<feature type="compositionally biased region" description="Polar residues" evidence="1">
    <location>
        <begin position="1"/>
        <end position="17"/>
    </location>
</feature>
<reference evidence="2" key="2">
    <citation type="journal article" date="2015" name="Data Brief">
        <title>Shoot transcriptome of the giant reed, Arundo donax.</title>
        <authorList>
            <person name="Barrero R.A."/>
            <person name="Guerrero F.D."/>
            <person name="Moolhuijzen P."/>
            <person name="Goolsby J.A."/>
            <person name="Tidwell J."/>
            <person name="Bellgard S.E."/>
            <person name="Bellgard M.I."/>
        </authorList>
    </citation>
    <scope>NUCLEOTIDE SEQUENCE</scope>
    <source>
        <tissue evidence="2">Shoot tissue taken approximately 20 cm above the soil surface</tissue>
    </source>
</reference>
<protein>
    <submittedName>
        <fullName evidence="2">Uncharacterized protein</fullName>
    </submittedName>
</protein>
<sequence length="26" mass="2966">MMTLLSISPMPSTGLHNQTKRSHRQI</sequence>
<evidence type="ECO:0000256" key="1">
    <source>
        <dbReference type="SAM" id="MobiDB-lite"/>
    </source>
</evidence>
<proteinExistence type="predicted"/>
<dbReference type="EMBL" id="GBRH01280950">
    <property type="protein sequence ID" value="JAD16945.1"/>
    <property type="molecule type" value="Transcribed_RNA"/>
</dbReference>
<organism evidence="2">
    <name type="scientific">Arundo donax</name>
    <name type="common">Giant reed</name>
    <name type="synonym">Donax arundinaceus</name>
    <dbReference type="NCBI Taxonomy" id="35708"/>
    <lineage>
        <taxon>Eukaryota</taxon>
        <taxon>Viridiplantae</taxon>
        <taxon>Streptophyta</taxon>
        <taxon>Embryophyta</taxon>
        <taxon>Tracheophyta</taxon>
        <taxon>Spermatophyta</taxon>
        <taxon>Magnoliopsida</taxon>
        <taxon>Liliopsida</taxon>
        <taxon>Poales</taxon>
        <taxon>Poaceae</taxon>
        <taxon>PACMAD clade</taxon>
        <taxon>Arundinoideae</taxon>
        <taxon>Arundineae</taxon>
        <taxon>Arundo</taxon>
    </lineage>
</organism>
<reference evidence="2" key="1">
    <citation type="submission" date="2014-09" db="EMBL/GenBank/DDBJ databases">
        <authorList>
            <person name="Magalhaes I.L.F."/>
            <person name="Oliveira U."/>
            <person name="Santos F.R."/>
            <person name="Vidigal T.H.D.A."/>
            <person name="Brescovit A.D."/>
            <person name="Santos A.J."/>
        </authorList>
    </citation>
    <scope>NUCLEOTIDE SEQUENCE</scope>
    <source>
        <tissue evidence="2">Shoot tissue taken approximately 20 cm above the soil surface</tissue>
    </source>
</reference>